<dbReference type="SUPFAM" id="SSF54826">
    <property type="entry name" value="Enolase N-terminal domain-like"/>
    <property type="match status" value="1"/>
</dbReference>
<feature type="binding site" evidence="4">
    <location>
        <position position="182"/>
    </location>
    <ligand>
        <name>Mg(2+)</name>
        <dbReference type="ChEBI" id="CHEBI:18420"/>
    </ligand>
</feature>
<sequence>MNVKLYRYALPLSQPIRFHDQQLTSRDGLLLNWEGHWGEIAPLPGFSQETLDEAQAEALLCLKSMQQGRHLEPQLPSVQFGFDCARRQWPEKLKSAHSPYILLLGTPDEVIWCWRDWLYDYPAKAKLKVARYPMRDEVAMIRELCRLAPKVKLVLDANCGWTREEAWTFMRHLTPGNIEYIEDPCARLEDIRAVASHTGVPVALDELLSRQPEWEPFPQLKALVIKPTLIGSLARCKALVDKAHGLGLKVIISSCYESQLGNRQLAQLASEWAPEQAPGLDTLRYFTTNLLQGDDLHVDASQLELIWQS</sequence>
<reference evidence="8" key="1">
    <citation type="journal article" date="2019" name="Int. J. Syst. Evol. Microbiol.">
        <title>The Global Catalogue of Microorganisms (GCM) 10K type strain sequencing project: providing services to taxonomists for standard genome sequencing and annotation.</title>
        <authorList>
            <consortium name="The Broad Institute Genomics Platform"/>
            <consortium name="The Broad Institute Genome Sequencing Center for Infectious Disease"/>
            <person name="Wu L."/>
            <person name="Ma J."/>
        </authorList>
    </citation>
    <scope>NUCLEOTIDE SEQUENCE [LARGE SCALE GENOMIC DNA]</scope>
    <source>
        <strain evidence="8">CCUG 54939</strain>
    </source>
</reference>
<dbReference type="EC" id="4.2.1.113" evidence="4 5"/>
<comment type="function">
    <text evidence="4">Converts 2-succinyl-6-hydroxy-2,4-cyclohexadiene-1-carboxylate (SHCHC) to 2-succinylbenzoate (OSB).</text>
</comment>
<dbReference type="SFLD" id="SFLDS00001">
    <property type="entry name" value="Enolase"/>
    <property type="match status" value="1"/>
</dbReference>
<dbReference type="InterPro" id="IPR029065">
    <property type="entry name" value="Enolase_C-like"/>
</dbReference>
<keyword evidence="8" id="KW-1185">Reference proteome</keyword>
<dbReference type="SUPFAM" id="SSF51604">
    <property type="entry name" value="Enolase C-terminal domain-like"/>
    <property type="match status" value="1"/>
</dbReference>
<keyword evidence="1 4" id="KW-0479">Metal-binding</keyword>
<feature type="active site" description="Proton donor" evidence="4">
    <location>
        <position position="128"/>
    </location>
</feature>
<feature type="binding site" evidence="4">
    <location>
        <position position="205"/>
    </location>
    <ligand>
        <name>Mg(2+)</name>
        <dbReference type="ChEBI" id="CHEBI:18420"/>
    </ligand>
</feature>
<comment type="catalytic activity">
    <reaction evidence="4">
        <text>(1R,6R)-6-hydroxy-2-succinyl-cyclohexa-2,4-diene-1-carboxylate = 2-succinylbenzoate + H2O</text>
        <dbReference type="Rhea" id="RHEA:10196"/>
        <dbReference type="ChEBI" id="CHEBI:15377"/>
        <dbReference type="ChEBI" id="CHEBI:18325"/>
        <dbReference type="ChEBI" id="CHEBI:58689"/>
        <dbReference type="EC" id="4.2.1.113"/>
    </reaction>
</comment>
<dbReference type="GO" id="GO:0043748">
    <property type="term" value="F:O-succinylbenzoate synthase activity"/>
    <property type="evidence" value="ECO:0007669"/>
    <property type="project" value="UniProtKB-EC"/>
</dbReference>
<comment type="similarity">
    <text evidence="4">Belongs to the mandelate racemase/muconate lactonizing enzyme family. MenC type 1 subfamily.</text>
</comment>
<comment type="pathway">
    <text evidence="4">Quinol/quinone metabolism; 1,4-dihydroxy-2-naphthoate biosynthesis; 1,4-dihydroxy-2-naphthoate from chorismate: step 4/7.</text>
</comment>
<dbReference type="CDD" id="cd03320">
    <property type="entry name" value="OSBS"/>
    <property type="match status" value="1"/>
</dbReference>
<feature type="active site" description="Proton acceptor" evidence="4">
    <location>
        <position position="226"/>
    </location>
</feature>
<dbReference type="Gene3D" id="3.30.390.10">
    <property type="entry name" value="Enolase-like, N-terminal domain"/>
    <property type="match status" value="1"/>
</dbReference>
<dbReference type="InterPro" id="IPR013342">
    <property type="entry name" value="Mandelate_racemase_C"/>
</dbReference>
<evidence type="ECO:0000256" key="1">
    <source>
        <dbReference type="ARBA" id="ARBA00022723"/>
    </source>
</evidence>
<dbReference type="Gene3D" id="3.20.20.120">
    <property type="entry name" value="Enolase-like C-terminal domain"/>
    <property type="match status" value="1"/>
</dbReference>
<dbReference type="InterPro" id="IPR036849">
    <property type="entry name" value="Enolase-like_C_sf"/>
</dbReference>
<dbReference type="EMBL" id="JBHSAF010000007">
    <property type="protein sequence ID" value="MFC3913399.1"/>
    <property type="molecule type" value="Genomic_DNA"/>
</dbReference>
<accession>A0ABV8CN86</accession>
<evidence type="ECO:0000313" key="8">
    <source>
        <dbReference type="Proteomes" id="UP001595692"/>
    </source>
</evidence>
<dbReference type="Proteomes" id="UP001595692">
    <property type="component" value="Unassembled WGS sequence"/>
</dbReference>
<dbReference type="Pfam" id="PF21508">
    <property type="entry name" value="MenC_N"/>
    <property type="match status" value="1"/>
</dbReference>
<dbReference type="InterPro" id="IPR010196">
    <property type="entry name" value="OSB_synthase_MenC1"/>
</dbReference>
<dbReference type="NCBIfam" id="NF003473">
    <property type="entry name" value="PRK05105.1"/>
    <property type="match status" value="1"/>
</dbReference>
<keyword evidence="2 4" id="KW-0460">Magnesium</keyword>
<dbReference type="InterPro" id="IPR041338">
    <property type="entry name" value="OSBS_N"/>
</dbReference>
<comment type="pathway">
    <text evidence="4">Quinol/quinone metabolism; menaquinone biosynthesis.</text>
</comment>
<dbReference type="SFLD" id="SFLDG00180">
    <property type="entry name" value="muconate_cycloisomerase"/>
    <property type="match status" value="1"/>
</dbReference>
<comment type="caution">
    <text evidence="7">The sequence shown here is derived from an EMBL/GenBank/DDBJ whole genome shotgun (WGS) entry which is preliminary data.</text>
</comment>
<dbReference type="InterPro" id="IPR029017">
    <property type="entry name" value="Enolase-like_N"/>
</dbReference>
<dbReference type="Pfam" id="PF13378">
    <property type="entry name" value="MR_MLE_C"/>
    <property type="match status" value="1"/>
</dbReference>
<dbReference type="RefSeq" id="WP_377151999.1">
    <property type="nucleotide sequence ID" value="NZ_JBHSAF010000007.1"/>
</dbReference>
<name>A0ABV8CN86_9GAMM</name>
<dbReference type="SMART" id="SM00922">
    <property type="entry name" value="MR_MLE"/>
    <property type="match status" value="1"/>
</dbReference>
<feature type="domain" description="Mandelate racemase/muconate lactonizing enzyme C-terminal" evidence="6">
    <location>
        <begin position="107"/>
        <end position="201"/>
    </location>
</feature>
<evidence type="ECO:0000256" key="5">
    <source>
        <dbReference type="NCBIfam" id="TIGR01927"/>
    </source>
</evidence>
<evidence type="ECO:0000256" key="3">
    <source>
        <dbReference type="ARBA" id="ARBA00023239"/>
    </source>
</evidence>
<dbReference type="PROSITE" id="PS00909">
    <property type="entry name" value="MR_MLE_2"/>
    <property type="match status" value="1"/>
</dbReference>
<keyword evidence="4" id="KW-0474">Menaquinone biosynthesis</keyword>
<dbReference type="SFLD" id="SFLDF00009">
    <property type="entry name" value="o-succinylbenzoate_synthase"/>
    <property type="match status" value="1"/>
</dbReference>
<evidence type="ECO:0000256" key="2">
    <source>
        <dbReference type="ARBA" id="ARBA00022842"/>
    </source>
</evidence>
<dbReference type="HAMAP" id="MF_00470">
    <property type="entry name" value="MenC_1"/>
    <property type="match status" value="1"/>
</dbReference>
<evidence type="ECO:0000256" key="4">
    <source>
        <dbReference type="HAMAP-Rule" id="MF_00470"/>
    </source>
</evidence>
<dbReference type="PANTHER" id="PTHR48073:SF2">
    <property type="entry name" value="O-SUCCINYLBENZOATE SYNTHASE"/>
    <property type="match status" value="1"/>
</dbReference>
<feature type="binding site" evidence="4">
    <location>
        <position position="156"/>
    </location>
    <ligand>
        <name>Mg(2+)</name>
        <dbReference type="ChEBI" id="CHEBI:18420"/>
    </ligand>
</feature>
<gene>
    <name evidence="4 7" type="primary">menC</name>
    <name evidence="7" type="ORF">ACFOSS_07980</name>
</gene>
<keyword evidence="3 4" id="KW-0456">Lyase</keyword>
<dbReference type="InterPro" id="IPR018110">
    <property type="entry name" value="Mandel_Rmase/mucon_lact_enz_CS"/>
</dbReference>
<evidence type="ECO:0000313" key="7">
    <source>
        <dbReference type="EMBL" id="MFC3913399.1"/>
    </source>
</evidence>
<dbReference type="NCBIfam" id="TIGR01927">
    <property type="entry name" value="menC_gam_Gplu"/>
    <property type="match status" value="1"/>
</dbReference>
<proteinExistence type="inferred from homology"/>
<evidence type="ECO:0000259" key="6">
    <source>
        <dbReference type="SMART" id="SM00922"/>
    </source>
</evidence>
<protein>
    <recommendedName>
        <fullName evidence="4 5">o-succinylbenzoate synthase</fullName>
        <shortName evidence="4">OSB synthase</shortName>
        <shortName evidence="4">OSBS</shortName>
        <ecNumber evidence="4 5">4.2.1.113</ecNumber>
    </recommendedName>
    <alternativeName>
        <fullName evidence="4">4-(2'-carboxyphenyl)-4-oxybutyric acid synthase</fullName>
    </alternativeName>
    <alternativeName>
        <fullName evidence="4">o-succinylbenzoic acid synthase</fullName>
    </alternativeName>
</protein>
<dbReference type="PANTHER" id="PTHR48073">
    <property type="entry name" value="O-SUCCINYLBENZOATE SYNTHASE-RELATED"/>
    <property type="match status" value="1"/>
</dbReference>
<comment type="cofactor">
    <cofactor evidence="4">
        <name>a divalent metal cation</name>
        <dbReference type="ChEBI" id="CHEBI:60240"/>
    </cofactor>
</comment>
<organism evidence="7 8">
    <name type="scientific">Pseudaeromonas sharmana</name>
    <dbReference type="NCBI Taxonomy" id="328412"/>
    <lineage>
        <taxon>Bacteria</taxon>
        <taxon>Pseudomonadati</taxon>
        <taxon>Pseudomonadota</taxon>
        <taxon>Gammaproteobacteria</taxon>
        <taxon>Aeromonadales</taxon>
        <taxon>Aeromonadaceae</taxon>
        <taxon>Pseudaeromonas</taxon>
    </lineage>
</organism>